<reference evidence="1" key="1">
    <citation type="submission" date="2014-11" db="EMBL/GenBank/DDBJ databases">
        <authorList>
            <person name="Amaro Gonzalez C."/>
        </authorList>
    </citation>
    <scope>NUCLEOTIDE SEQUENCE</scope>
</reference>
<reference evidence="1" key="2">
    <citation type="journal article" date="2015" name="Fish Shellfish Immunol.">
        <title>Early steps in the European eel (Anguilla anguilla)-Vibrio vulnificus interaction in the gills: Role of the RtxA13 toxin.</title>
        <authorList>
            <person name="Callol A."/>
            <person name="Pajuelo D."/>
            <person name="Ebbesson L."/>
            <person name="Teles M."/>
            <person name="MacKenzie S."/>
            <person name="Amaro C."/>
        </authorList>
    </citation>
    <scope>NUCLEOTIDE SEQUENCE</scope>
</reference>
<evidence type="ECO:0000313" key="1">
    <source>
        <dbReference type="EMBL" id="JAH34935.1"/>
    </source>
</evidence>
<proteinExistence type="predicted"/>
<dbReference type="AlphaFoldDB" id="A0A0E9S2Q0"/>
<name>A0A0E9S2Q0_ANGAN</name>
<accession>A0A0E9S2Q0</accession>
<sequence length="19" mass="2095">MDTNGGILNLKTLNIDIIH</sequence>
<dbReference type="EMBL" id="GBXM01073642">
    <property type="protein sequence ID" value="JAH34935.1"/>
    <property type="molecule type" value="Transcribed_RNA"/>
</dbReference>
<organism evidence="1">
    <name type="scientific">Anguilla anguilla</name>
    <name type="common">European freshwater eel</name>
    <name type="synonym">Muraena anguilla</name>
    <dbReference type="NCBI Taxonomy" id="7936"/>
    <lineage>
        <taxon>Eukaryota</taxon>
        <taxon>Metazoa</taxon>
        <taxon>Chordata</taxon>
        <taxon>Craniata</taxon>
        <taxon>Vertebrata</taxon>
        <taxon>Euteleostomi</taxon>
        <taxon>Actinopterygii</taxon>
        <taxon>Neopterygii</taxon>
        <taxon>Teleostei</taxon>
        <taxon>Anguilliformes</taxon>
        <taxon>Anguillidae</taxon>
        <taxon>Anguilla</taxon>
    </lineage>
</organism>
<protein>
    <submittedName>
        <fullName evidence="1">Uncharacterized protein</fullName>
    </submittedName>
</protein>